<dbReference type="GO" id="GO:0020037">
    <property type="term" value="F:heme binding"/>
    <property type="evidence" value="ECO:0007669"/>
    <property type="project" value="InterPro"/>
</dbReference>
<evidence type="ECO:0000256" key="3">
    <source>
        <dbReference type="ARBA" id="ARBA00022964"/>
    </source>
</evidence>
<dbReference type="GO" id="GO:0004601">
    <property type="term" value="F:peroxidase activity"/>
    <property type="evidence" value="ECO:0007669"/>
    <property type="project" value="UniProtKB-KW"/>
</dbReference>
<dbReference type="EMBL" id="MU155576">
    <property type="protein sequence ID" value="KAF9472120.1"/>
    <property type="molecule type" value="Genomic_DNA"/>
</dbReference>
<keyword evidence="1 6" id="KW-0349">Heme</keyword>
<dbReference type="InterPro" id="IPR034812">
    <property type="entry name" value="Ppo-like_N"/>
</dbReference>
<dbReference type="InterPro" id="IPR010255">
    <property type="entry name" value="Haem_peroxidase_sf"/>
</dbReference>
<dbReference type="InterPro" id="IPR036396">
    <property type="entry name" value="Cyt_P450_sf"/>
</dbReference>
<dbReference type="GO" id="GO:0016705">
    <property type="term" value="F:oxidoreductase activity, acting on paired donors, with incorporation or reduction of molecular oxygen"/>
    <property type="evidence" value="ECO:0007669"/>
    <property type="project" value="InterPro"/>
</dbReference>
<dbReference type="PANTHER" id="PTHR11903:SF37">
    <property type="entry name" value="PSI-PRODUCING OXYGENASE A"/>
    <property type="match status" value="1"/>
</dbReference>
<dbReference type="PANTHER" id="PTHR11903">
    <property type="entry name" value="PROSTAGLANDIN G/H SYNTHASE"/>
    <property type="match status" value="1"/>
</dbReference>
<dbReference type="GO" id="GO:0006979">
    <property type="term" value="P:response to oxidative stress"/>
    <property type="evidence" value="ECO:0007669"/>
    <property type="project" value="InterPro"/>
</dbReference>
<dbReference type="InterPro" id="IPR037120">
    <property type="entry name" value="Haem_peroxidase_sf_animal"/>
</dbReference>
<evidence type="ECO:0000256" key="1">
    <source>
        <dbReference type="ARBA" id="ARBA00022617"/>
    </source>
</evidence>
<protein>
    <submittedName>
        <fullName evidence="8">Heme peroxidase</fullName>
    </submittedName>
</protein>
<dbReference type="OrthoDB" id="823504at2759"/>
<evidence type="ECO:0000313" key="9">
    <source>
        <dbReference type="Proteomes" id="UP000807469"/>
    </source>
</evidence>
<gene>
    <name evidence="8" type="ORF">BDN70DRAFT_887373</name>
</gene>
<evidence type="ECO:0000256" key="6">
    <source>
        <dbReference type="PIRSR" id="PIRSR619791-2"/>
    </source>
</evidence>
<dbReference type="Gene3D" id="1.10.630.10">
    <property type="entry name" value="Cytochrome P450"/>
    <property type="match status" value="1"/>
</dbReference>
<comment type="caution">
    <text evidence="8">The sequence shown here is derived from an EMBL/GenBank/DDBJ whole genome shotgun (WGS) entry which is preliminary data.</text>
</comment>
<dbReference type="SUPFAM" id="SSF48264">
    <property type="entry name" value="Cytochrome P450"/>
    <property type="match status" value="1"/>
</dbReference>
<keyword evidence="3" id="KW-0223">Dioxygenase</keyword>
<dbReference type="GO" id="GO:0004497">
    <property type="term" value="F:monooxygenase activity"/>
    <property type="evidence" value="ECO:0007669"/>
    <property type="project" value="InterPro"/>
</dbReference>
<keyword evidence="7" id="KW-0732">Signal</keyword>
<sequence length="1091" mass="121424">MGESWPVFLFHILLAILQRLPLMSSLLRKFSKRLDRANESSAPLDTDGAPPPNGVYEKKFEDFQYLRAHPLSHSEIVSCTSAALDAVKGLASGAGIDDRKLLLENAVRLMSKAKDFEASKAVQQLFITILYKDLPHPPSGYVSLPKSITVAPPPPVNYAFRSADGSNYNPLAPTIGMAGSPYARSVASTNNSPKTALPDPGLVFDTLLKRDKFEQHPGGISSLFFAFADLVIHSIFNTDRRNPRINNTSSYLDLSVLYGNSEAEVETVRYKDAEGKRDGSGRLYQDVFADQRLLIMPPASCALLVLLSRNHNFIAQRILDINENQTYKKTFEATEEGDRQRNAQDDEIFNRTRLVNCGYFMNIILGDYVGAILGLVRDQSDWRLDPLQPIREASHNFTPVGEGNVVSVEFNLLYRWHSTLSAQDTEWFENDVFKRAFPGVNPAELTTQQFKEVAHGVVKQAGSDPRKWAPSGLKRDASGRFKDGDLANVLQNATDWYAGAFKARGIPETLRVVELMAIEQSRTWGTCSDVFKVLNSNIAYSTFKEWNPDPKVHTAAAALYKDIDNLELHVGLQAEEAKKPGPGAGLCPGYTISRAILADAVCLTRGDRFMTVDLTPHNLTAWGYQDCQFDTQDGSFGGMLTKLLFRTLPDYYPKGSAYAHFPFLQPQYMQKEMIKTDPALAAKYTWDRPVPRLEAAPVYTFADVKAVLDDEKAYVPSYDRQAFEVVRPSYIKKPSVTGQFAAGKATLAKAIFDRPATETAHLFEAKTLELLKTKAFEKIGTQDRFVDVVKDVINLLPIHWLSQEVAGFPLKTEKTPKGQWYESITYDKWSDIAEYIYLDFDPVNDWRLRESSQANARECISVIDAHLDQWAGKSKYPFLRKLWEDHGKSTSVPAEFAAYLVAATVPTATLYSQVLSHVVDFYLADERKAQREEIVALSKSTDKDANAKIMRHAYEALSEFTAGVYRTATKAGSVGPVEVQGGQSIFASIIDANTDATVFQPNAHTPNFDATAKSGIVGFDDGFLTPSFFDATVPAVLGVIFGLKDLKRGPNESGKLLTFTEDFHGAKRVMYPSQRGLVTPWPESLVLEYTD</sequence>
<dbReference type="InterPro" id="IPR019791">
    <property type="entry name" value="Haem_peroxidase_animal"/>
</dbReference>
<evidence type="ECO:0000256" key="4">
    <source>
        <dbReference type="ARBA" id="ARBA00023002"/>
    </source>
</evidence>
<dbReference type="CDD" id="cd09817">
    <property type="entry name" value="linoleate_diol_synthase_like"/>
    <property type="match status" value="1"/>
</dbReference>
<evidence type="ECO:0000256" key="5">
    <source>
        <dbReference type="ARBA" id="ARBA00023004"/>
    </source>
</evidence>
<name>A0A9P6CSH6_9AGAR</name>
<dbReference type="GO" id="GO:0051213">
    <property type="term" value="F:dioxygenase activity"/>
    <property type="evidence" value="ECO:0007669"/>
    <property type="project" value="UniProtKB-KW"/>
</dbReference>
<keyword evidence="8" id="KW-0575">Peroxidase</keyword>
<dbReference type="PROSITE" id="PS50292">
    <property type="entry name" value="PEROXIDASE_3"/>
    <property type="match status" value="1"/>
</dbReference>
<dbReference type="Proteomes" id="UP000807469">
    <property type="component" value="Unassembled WGS sequence"/>
</dbReference>
<reference evidence="8" key="1">
    <citation type="submission" date="2020-11" db="EMBL/GenBank/DDBJ databases">
        <authorList>
            <consortium name="DOE Joint Genome Institute"/>
            <person name="Ahrendt S."/>
            <person name="Riley R."/>
            <person name="Andreopoulos W."/>
            <person name="Labutti K."/>
            <person name="Pangilinan J."/>
            <person name="Ruiz-Duenas F.J."/>
            <person name="Barrasa J.M."/>
            <person name="Sanchez-Garcia M."/>
            <person name="Camarero S."/>
            <person name="Miyauchi S."/>
            <person name="Serrano A."/>
            <person name="Linde D."/>
            <person name="Babiker R."/>
            <person name="Drula E."/>
            <person name="Ayuso-Fernandez I."/>
            <person name="Pacheco R."/>
            <person name="Padilla G."/>
            <person name="Ferreira P."/>
            <person name="Barriuso J."/>
            <person name="Kellner H."/>
            <person name="Castanera R."/>
            <person name="Alfaro M."/>
            <person name="Ramirez L."/>
            <person name="Pisabarro A.G."/>
            <person name="Kuo A."/>
            <person name="Tritt A."/>
            <person name="Lipzen A."/>
            <person name="He G."/>
            <person name="Yan M."/>
            <person name="Ng V."/>
            <person name="Cullen D."/>
            <person name="Martin F."/>
            <person name="Rosso M.-N."/>
            <person name="Henrissat B."/>
            <person name="Hibbett D."/>
            <person name="Martinez A.T."/>
            <person name="Grigoriev I.V."/>
        </authorList>
    </citation>
    <scope>NUCLEOTIDE SEQUENCE</scope>
    <source>
        <strain evidence="8">CIRM-BRFM 674</strain>
    </source>
</reference>
<dbReference type="Gene3D" id="1.10.640.10">
    <property type="entry name" value="Haem peroxidase domain superfamily, animal type"/>
    <property type="match status" value="1"/>
</dbReference>
<accession>A0A9P6CSH6</accession>
<dbReference type="PRINTS" id="PR00457">
    <property type="entry name" value="ANPEROXIDASE"/>
</dbReference>
<evidence type="ECO:0000313" key="8">
    <source>
        <dbReference type="EMBL" id="KAF9472120.1"/>
    </source>
</evidence>
<keyword evidence="5 6" id="KW-0408">Iron</keyword>
<dbReference type="Pfam" id="PF03098">
    <property type="entry name" value="An_peroxidase"/>
    <property type="match status" value="1"/>
</dbReference>
<keyword evidence="9" id="KW-1185">Reference proteome</keyword>
<dbReference type="AlphaFoldDB" id="A0A9P6CSH6"/>
<keyword evidence="2 6" id="KW-0479">Metal-binding</keyword>
<dbReference type="SUPFAM" id="SSF48113">
    <property type="entry name" value="Heme-dependent peroxidases"/>
    <property type="match status" value="1"/>
</dbReference>
<feature type="chain" id="PRO_5040441233" evidence="7">
    <location>
        <begin position="26"/>
        <end position="1091"/>
    </location>
</feature>
<organism evidence="8 9">
    <name type="scientific">Pholiota conissans</name>
    <dbReference type="NCBI Taxonomy" id="109636"/>
    <lineage>
        <taxon>Eukaryota</taxon>
        <taxon>Fungi</taxon>
        <taxon>Dikarya</taxon>
        <taxon>Basidiomycota</taxon>
        <taxon>Agaricomycotina</taxon>
        <taxon>Agaricomycetes</taxon>
        <taxon>Agaricomycetidae</taxon>
        <taxon>Agaricales</taxon>
        <taxon>Agaricineae</taxon>
        <taxon>Strophariaceae</taxon>
        <taxon>Pholiota</taxon>
    </lineage>
</organism>
<keyword evidence="4" id="KW-0560">Oxidoreductase</keyword>
<evidence type="ECO:0000256" key="2">
    <source>
        <dbReference type="ARBA" id="ARBA00022723"/>
    </source>
</evidence>
<dbReference type="GO" id="GO:0006631">
    <property type="term" value="P:fatty acid metabolic process"/>
    <property type="evidence" value="ECO:0007669"/>
    <property type="project" value="UniProtKB-ARBA"/>
</dbReference>
<dbReference type="GO" id="GO:0005506">
    <property type="term" value="F:iron ion binding"/>
    <property type="evidence" value="ECO:0007669"/>
    <property type="project" value="InterPro"/>
</dbReference>
<feature type="signal peptide" evidence="7">
    <location>
        <begin position="1"/>
        <end position="25"/>
    </location>
</feature>
<feature type="binding site" description="axial binding residue" evidence="6">
    <location>
        <position position="417"/>
    </location>
    <ligand>
        <name>heme b</name>
        <dbReference type="ChEBI" id="CHEBI:60344"/>
    </ligand>
    <ligandPart>
        <name>Fe</name>
        <dbReference type="ChEBI" id="CHEBI:18248"/>
    </ligandPart>
</feature>
<dbReference type="InterPro" id="IPR050783">
    <property type="entry name" value="Oxylipin_biosynth_metab"/>
</dbReference>
<evidence type="ECO:0000256" key="7">
    <source>
        <dbReference type="SAM" id="SignalP"/>
    </source>
</evidence>
<proteinExistence type="predicted"/>